<reference evidence="1 2" key="1">
    <citation type="submission" date="2021-01" db="EMBL/GenBank/DDBJ databases">
        <title>Evidence that Capnocytophaga endodontalis is a later homotypic synonym for Capnocytophaga genospecies AHN8471, and request for opinion on proposed recognition of strain AHN8471 as type strain of the species.</title>
        <authorList>
            <person name="Nicholson A.C."/>
            <person name="Hopper C.L."/>
            <person name="Gulvik C.A."/>
            <person name="Mcquiston J.R."/>
            <person name="Lau E.F."/>
        </authorList>
    </citation>
    <scope>NUCLEOTIDE SEQUENCE [LARGE SCALE GENOMIC DNA]</scope>
    <source>
        <strain evidence="1 2">AHN9576</strain>
    </source>
</reference>
<protein>
    <submittedName>
        <fullName evidence="1">Uncharacterized protein</fullName>
    </submittedName>
</protein>
<proteinExistence type="predicted"/>
<dbReference type="EMBL" id="JAEUAH010000004">
    <property type="protein sequence ID" value="MBM0650075.1"/>
    <property type="molecule type" value="Genomic_DNA"/>
</dbReference>
<sequence>MRTITTLVFVFISTFSLFSQTSIEKRIDYCVISVPCGDGNFCELYYIADIHLLKDNIKIFIKTENSIAILERKCALSLENETTTTREELKKHNPIIEFNGNKIYIPSKPDFTITTCIPQRIKYTKRKDKTFVRIQLENYSHSTVGEYDYFISLEFKNNKCISSKIEEVPWSELDKSGKYKKQR</sequence>
<evidence type="ECO:0000313" key="2">
    <source>
        <dbReference type="Proteomes" id="UP000603506"/>
    </source>
</evidence>
<gene>
    <name evidence="1" type="ORF">JNB19_04770</name>
</gene>
<comment type="caution">
    <text evidence="1">The sequence shown here is derived from an EMBL/GenBank/DDBJ whole genome shotgun (WGS) entry which is preliminary data.</text>
</comment>
<organism evidence="1 2">
    <name type="scientific">Capnocytophaga genosp. AHN8471</name>
    <dbReference type="NCBI Taxonomy" id="327574"/>
    <lineage>
        <taxon>Bacteria</taxon>
        <taxon>Pseudomonadati</taxon>
        <taxon>Bacteroidota</taxon>
        <taxon>Flavobacteriia</taxon>
        <taxon>Flavobacteriales</taxon>
        <taxon>Flavobacteriaceae</taxon>
        <taxon>Capnocytophaga</taxon>
    </lineage>
</organism>
<dbReference type="RefSeq" id="WP_203083880.1">
    <property type="nucleotide sequence ID" value="NZ_JAESPH010000002.1"/>
</dbReference>
<accession>A0ABS1YVN2</accession>
<evidence type="ECO:0000313" key="1">
    <source>
        <dbReference type="EMBL" id="MBM0650075.1"/>
    </source>
</evidence>
<dbReference type="Proteomes" id="UP000603506">
    <property type="component" value="Unassembled WGS sequence"/>
</dbReference>
<name>A0ABS1YVN2_9FLAO</name>
<keyword evidence="2" id="KW-1185">Reference proteome</keyword>